<reference evidence="3" key="1">
    <citation type="journal article" date="2020" name="Stud. Mycol.">
        <title>101 Dothideomycetes genomes: a test case for predicting lifestyles and emergence of pathogens.</title>
        <authorList>
            <person name="Haridas S."/>
            <person name="Albert R."/>
            <person name="Binder M."/>
            <person name="Bloem J."/>
            <person name="Labutti K."/>
            <person name="Salamov A."/>
            <person name="Andreopoulos B."/>
            <person name="Baker S."/>
            <person name="Barry K."/>
            <person name="Bills G."/>
            <person name="Bluhm B."/>
            <person name="Cannon C."/>
            <person name="Castanera R."/>
            <person name="Culley D."/>
            <person name="Daum C."/>
            <person name="Ezra D."/>
            <person name="Gonzalez J."/>
            <person name="Henrissat B."/>
            <person name="Kuo A."/>
            <person name="Liang C."/>
            <person name="Lipzen A."/>
            <person name="Lutzoni F."/>
            <person name="Magnuson J."/>
            <person name="Mondo S."/>
            <person name="Nolan M."/>
            <person name="Ohm R."/>
            <person name="Pangilinan J."/>
            <person name="Park H.-J."/>
            <person name="Ramirez L."/>
            <person name="Alfaro M."/>
            <person name="Sun H."/>
            <person name="Tritt A."/>
            <person name="Yoshinaga Y."/>
            <person name="Zwiers L.-H."/>
            <person name="Turgeon B."/>
            <person name="Goodwin S."/>
            <person name="Spatafora J."/>
            <person name="Crous P."/>
            <person name="Grigoriev I."/>
        </authorList>
    </citation>
    <scope>NUCLEOTIDE SEQUENCE</scope>
    <source>
        <strain evidence="3">CBS 116005</strain>
    </source>
</reference>
<evidence type="ECO:0000256" key="2">
    <source>
        <dbReference type="SAM" id="Phobius"/>
    </source>
</evidence>
<dbReference type="Proteomes" id="UP000799436">
    <property type="component" value="Unassembled WGS sequence"/>
</dbReference>
<keyword evidence="4" id="KW-1185">Reference proteome</keyword>
<sequence length="125" mass="12788">MDEIYRPHLVVPPEIHGIDPAWSTCLLGLNGLYDPPKALQPVSTLAGVSTPGRPGKTGNPATPAPTPSLEGPAITSSKTSTAMTSTATASSSLAAKPGARSILLLSTIILVAFTFAQAMSCFICP</sequence>
<dbReference type="OrthoDB" id="3944128at2759"/>
<evidence type="ECO:0000313" key="4">
    <source>
        <dbReference type="Proteomes" id="UP000799436"/>
    </source>
</evidence>
<keyword evidence="2" id="KW-0812">Transmembrane</keyword>
<protein>
    <submittedName>
        <fullName evidence="3">Uncharacterized protein</fullName>
    </submittedName>
</protein>
<feature type="region of interest" description="Disordered" evidence="1">
    <location>
        <begin position="43"/>
        <end position="94"/>
    </location>
</feature>
<dbReference type="AlphaFoldDB" id="A0A6G1KXK9"/>
<keyword evidence="2" id="KW-0472">Membrane</keyword>
<organism evidence="3 4">
    <name type="scientific">Teratosphaeria nubilosa</name>
    <dbReference type="NCBI Taxonomy" id="161662"/>
    <lineage>
        <taxon>Eukaryota</taxon>
        <taxon>Fungi</taxon>
        <taxon>Dikarya</taxon>
        <taxon>Ascomycota</taxon>
        <taxon>Pezizomycotina</taxon>
        <taxon>Dothideomycetes</taxon>
        <taxon>Dothideomycetidae</taxon>
        <taxon>Mycosphaerellales</taxon>
        <taxon>Teratosphaeriaceae</taxon>
        <taxon>Teratosphaeria</taxon>
    </lineage>
</organism>
<dbReference type="EMBL" id="ML995899">
    <property type="protein sequence ID" value="KAF2765150.1"/>
    <property type="molecule type" value="Genomic_DNA"/>
</dbReference>
<accession>A0A6G1KXK9</accession>
<keyword evidence="2" id="KW-1133">Transmembrane helix</keyword>
<evidence type="ECO:0000313" key="3">
    <source>
        <dbReference type="EMBL" id="KAF2765150.1"/>
    </source>
</evidence>
<evidence type="ECO:0000256" key="1">
    <source>
        <dbReference type="SAM" id="MobiDB-lite"/>
    </source>
</evidence>
<name>A0A6G1KXK9_9PEZI</name>
<feature type="transmembrane region" description="Helical" evidence="2">
    <location>
        <begin position="102"/>
        <end position="124"/>
    </location>
</feature>
<gene>
    <name evidence="3" type="ORF">EJ03DRAFT_218604</name>
</gene>
<proteinExistence type="predicted"/>
<feature type="compositionally biased region" description="Low complexity" evidence="1">
    <location>
        <begin position="73"/>
        <end position="94"/>
    </location>
</feature>